<dbReference type="Gene3D" id="3.30.360.10">
    <property type="entry name" value="Dihydrodipicolinate Reductase, domain 2"/>
    <property type="match status" value="1"/>
</dbReference>
<evidence type="ECO:0000256" key="2">
    <source>
        <dbReference type="ARBA" id="ARBA00022695"/>
    </source>
</evidence>
<keyword evidence="1" id="KW-0808">Transferase</keyword>
<feature type="domain" description="Gfo/Idh/MocA-like oxidoreductase N-terminal" evidence="3">
    <location>
        <begin position="131"/>
        <end position="242"/>
    </location>
</feature>
<dbReference type="InterPro" id="IPR014729">
    <property type="entry name" value="Rossmann-like_a/b/a_fold"/>
</dbReference>
<keyword evidence="2" id="KW-0548">Nucleotidyltransferase</keyword>
<dbReference type="Gene3D" id="3.40.50.620">
    <property type="entry name" value="HUPs"/>
    <property type="match status" value="1"/>
</dbReference>
<dbReference type="Pfam" id="PF01408">
    <property type="entry name" value="GFO_IDH_MocA"/>
    <property type="match status" value="1"/>
</dbReference>
<dbReference type="PANTHER" id="PTHR43793:SF1">
    <property type="entry name" value="FAD SYNTHASE"/>
    <property type="match status" value="1"/>
</dbReference>
<organism evidence="5">
    <name type="scientific">Prevotella sp. GTC17253</name>
    <dbReference type="NCBI Taxonomy" id="3236793"/>
    <lineage>
        <taxon>Bacteria</taxon>
        <taxon>Pseudomonadati</taxon>
        <taxon>Bacteroidota</taxon>
        <taxon>Bacteroidia</taxon>
        <taxon>Bacteroidales</taxon>
        <taxon>Prevotellaceae</taxon>
        <taxon>Prevotella</taxon>
    </lineage>
</organism>
<feature type="domain" description="Cytidyltransferase-like" evidence="4">
    <location>
        <begin position="5"/>
        <end position="125"/>
    </location>
</feature>
<gene>
    <name evidence="5" type="ORF">GTC17253_21240</name>
</gene>
<dbReference type="InterPro" id="IPR004821">
    <property type="entry name" value="Cyt_trans-like"/>
</dbReference>
<dbReference type="Gene3D" id="3.40.50.720">
    <property type="entry name" value="NAD(P)-binding Rossmann-like Domain"/>
    <property type="match status" value="1"/>
</dbReference>
<evidence type="ECO:0008006" key="6">
    <source>
        <dbReference type="Google" id="ProtNLM"/>
    </source>
</evidence>
<protein>
    <recommendedName>
        <fullName evidence="6">Glycerol-3-phosphate cytidylyltransferase</fullName>
    </recommendedName>
</protein>
<sequence length="447" mass="50623">MRKVITYGTYDLLHSGHVRLLERAKALGDYLIVGVTADAFDRSRGKINVRQSLIERIKNVRETGLADEIIVEEYIGQKIDDIRRLGVDVFTVGSDWKGKFDYLKEFCEVVYLDRTEGISSTELRSEQQDIRIGLVGDSAILNKFENESHYVNGVNISGVCTNNGSLLADRLHELPCVTDILDDLLDVSDAIYVISQPEMHYVHIRRALERGKHVLCETPITIKVEQWHELQQMAAERGLVLTDGLKTAYSMAYYRLCLLAKSGAIGKIVSVDATCTSLQDIDKLREENRPYPWNSVCAWGPTALLPIFQLLGTGYQSKQIVTHLLDGELFFDAFTKVSFVYPHAVASLKVGQGIKSEGELVVSGTKGYIYVPAPWWKTDYFEVRYENPAENKRYFYQLDGEGIRYEILSFIQSVRSAHTTSYIDTDTSEAIIRVIQDFYDGQDVIKI</sequence>
<dbReference type="InterPro" id="IPR036291">
    <property type="entry name" value="NAD(P)-bd_dom_sf"/>
</dbReference>
<dbReference type="EMBL" id="AP035785">
    <property type="protein sequence ID" value="BFO72158.1"/>
    <property type="molecule type" value="Genomic_DNA"/>
</dbReference>
<dbReference type="SUPFAM" id="SSF55347">
    <property type="entry name" value="Glyceraldehyde-3-phosphate dehydrogenase-like, C-terminal domain"/>
    <property type="match status" value="1"/>
</dbReference>
<dbReference type="PANTHER" id="PTHR43793">
    <property type="entry name" value="FAD SYNTHASE"/>
    <property type="match status" value="1"/>
</dbReference>
<dbReference type="InterPro" id="IPR000683">
    <property type="entry name" value="Gfo/Idh/MocA-like_OxRdtase_N"/>
</dbReference>
<dbReference type="NCBIfam" id="TIGR00125">
    <property type="entry name" value="cyt_tran_rel"/>
    <property type="match status" value="1"/>
</dbReference>
<dbReference type="SUPFAM" id="SSF51735">
    <property type="entry name" value="NAD(P)-binding Rossmann-fold domains"/>
    <property type="match status" value="1"/>
</dbReference>
<dbReference type="InterPro" id="IPR050385">
    <property type="entry name" value="Archaeal_FAD_synthase"/>
</dbReference>
<dbReference type="Pfam" id="PF01467">
    <property type="entry name" value="CTP_transf_like"/>
    <property type="match status" value="1"/>
</dbReference>
<dbReference type="AlphaFoldDB" id="A0AB33IVV7"/>
<dbReference type="GO" id="GO:0016779">
    <property type="term" value="F:nucleotidyltransferase activity"/>
    <property type="evidence" value="ECO:0007669"/>
    <property type="project" value="UniProtKB-KW"/>
</dbReference>
<name>A0AB33IVV7_9BACT</name>
<accession>A0AB33IVV7</accession>
<proteinExistence type="predicted"/>
<evidence type="ECO:0000256" key="1">
    <source>
        <dbReference type="ARBA" id="ARBA00022679"/>
    </source>
</evidence>
<dbReference type="SUPFAM" id="SSF52374">
    <property type="entry name" value="Nucleotidylyl transferase"/>
    <property type="match status" value="1"/>
</dbReference>
<reference evidence="5" key="1">
    <citation type="submission" date="2024-07" db="EMBL/GenBank/DDBJ databases">
        <title>Complete genome sequence of Prevotella sp. YM-2024 GTC17253.</title>
        <authorList>
            <person name="Hayashi M."/>
            <person name="Muto Y."/>
            <person name="Tanaka K."/>
            <person name="Niwa H."/>
        </authorList>
    </citation>
    <scope>NUCLEOTIDE SEQUENCE</scope>
    <source>
        <strain evidence="5">GTC17253</strain>
    </source>
</reference>
<evidence type="ECO:0000259" key="4">
    <source>
        <dbReference type="Pfam" id="PF01467"/>
    </source>
</evidence>
<evidence type="ECO:0000313" key="5">
    <source>
        <dbReference type="EMBL" id="BFO72158.1"/>
    </source>
</evidence>
<dbReference type="GO" id="GO:0000166">
    <property type="term" value="F:nucleotide binding"/>
    <property type="evidence" value="ECO:0007669"/>
    <property type="project" value="InterPro"/>
</dbReference>
<evidence type="ECO:0000259" key="3">
    <source>
        <dbReference type="Pfam" id="PF01408"/>
    </source>
</evidence>